<protein>
    <recommendedName>
        <fullName evidence="4">Phosphate ABC transporter substrate-binding protein</fullName>
    </recommendedName>
</protein>
<gene>
    <name evidence="2" type="ORF">SAMN03084138_00957</name>
</gene>
<dbReference type="GeneID" id="35872493"/>
<dbReference type="AlphaFoldDB" id="A0A1I5LEX9"/>
<dbReference type="Proteomes" id="UP000182692">
    <property type="component" value="Unassembled WGS sequence"/>
</dbReference>
<accession>A0A1I5LEX9</accession>
<proteinExistence type="predicted"/>
<evidence type="ECO:0000313" key="2">
    <source>
        <dbReference type="EMBL" id="SFO95767.1"/>
    </source>
</evidence>
<name>A0A1I5LEX9_9GAMM</name>
<dbReference type="STRING" id="1121869.SAMN03084138_00957"/>
<dbReference type="EMBL" id="FOWR01000005">
    <property type="protein sequence ID" value="SFO95767.1"/>
    <property type="molecule type" value="Genomic_DNA"/>
</dbReference>
<sequence>MKKYLIALLTIYWLAWLPSAHAGLVVVVNKDNPVASLSTRQVIDLYMGRYTSYPDGRVVNTTDLPDNSPEREDFYRQLVGKSVAQINAYWARLLFTGKAEPPSAKSSSEDVVMYVEGNSNAIAYLHENSVTPGLKVVYRFDDPQ</sequence>
<dbReference type="RefSeq" id="WP_229491668.1">
    <property type="nucleotide sequence ID" value="NZ_FOWR01000005.1"/>
</dbReference>
<dbReference type="Gene3D" id="3.40.190.10">
    <property type="entry name" value="Periplasmic binding protein-like II"/>
    <property type="match status" value="1"/>
</dbReference>
<evidence type="ECO:0000256" key="1">
    <source>
        <dbReference type="SAM" id="SignalP"/>
    </source>
</evidence>
<reference evidence="2 3" key="1">
    <citation type="submission" date="2016-10" db="EMBL/GenBank/DDBJ databases">
        <authorList>
            <person name="de Groot N.N."/>
        </authorList>
    </citation>
    <scope>NUCLEOTIDE SEQUENCE [LARGE SCALE GENOMIC DNA]</scope>
    <source>
        <strain evidence="2 3">DSM 15893</strain>
    </source>
</reference>
<feature type="signal peptide" evidence="1">
    <location>
        <begin position="1"/>
        <end position="22"/>
    </location>
</feature>
<keyword evidence="1" id="KW-0732">Signal</keyword>
<evidence type="ECO:0008006" key="4">
    <source>
        <dbReference type="Google" id="ProtNLM"/>
    </source>
</evidence>
<feature type="chain" id="PRO_5010329553" description="Phosphate ABC transporter substrate-binding protein" evidence="1">
    <location>
        <begin position="23"/>
        <end position="144"/>
    </location>
</feature>
<dbReference type="SUPFAM" id="SSF53850">
    <property type="entry name" value="Periplasmic binding protein-like II"/>
    <property type="match status" value="1"/>
</dbReference>
<evidence type="ECO:0000313" key="3">
    <source>
        <dbReference type="Proteomes" id="UP000182692"/>
    </source>
</evidence>
<organism evidence="2 3">
    <name type="scientific">Enterovibrio norvegicus DSM 15893</name>
    <dbReference type="NCBI Taxonomy" id="1121869"/>
    <lineage>
        <taxon>Bacteria</taxon>
        <taxon>Pseudomonadati</taxon>
        <taxon>Pseudomonadota</taxon>
        <taxon>Gammaproteobacteria</taxon>
        <taxon>Vibrionales</taxon>
        <taxon>Vibrionaceae</taxon>
        <taxon>Enterovibrio</taxon>
    </lineage>
</organism>